<evidence type="ECO:0000256" key="3">
    <source>
        <dbReference type="ARBA" id="ARBA00023134"/>
    </source>
</evidence>
<reference evidence="5" key="1">
    <citation type="submission" date="2025-08" db="UniProtKB">
        <authorList>
            <consortium name="Ensembl"/>
        </authorList>
    </citation>
    <scope>IDENTIFICATION</scope>
</reference>
<dbReference type="InParanoid" id="A0A672MSW2"/>
<dbReference type="PANTHER" id="PTHR10903:SF107">
    <property type="entry name" value="GTPASE IMAP FAMILY MEMBER 4-LIKE-RELATED"/>
    <property type="match status" value="1"/>
</dbReference>
<sequence>MLKQKLLLPYLVSPQQNINSPHLSEIRVVLLGNEVDKSKVVKSILGCRDLTGENVGQCMLYEGDQAGRKISVVEAPGWNSMQQTPESIKKSIRRSVSLNPPGPHALLLVIPVKRNEVPSTGDIKAEMHMELLSERIWKHTIVLFACDEGVGEFAVKAYIPKAKKILEKCKGRTYVLERDSKISELLQKIEDLVEENCGDVFIPQTYYELFEWKRSDSLTIRPRLPH</sequence>
<dbReference type="Pfam" id="PF04548">
    <property type="entry name" value="AIG1"/>
    <property type="match status" value="1"/>
</dbReference>
<evidence type="ECO:0000259" key="4">
    <source>
        <dbReference type="Pfam" id="PF04548"/>
    </source>
</evidence>
<dbReference type="InterPro" id="IPR027417">
    <property type="entry name" value="P-loop_NTPase"/>
</dbReference>
<dbReference type="PANTHER" id="PTHR10903">
    <property type="entry name" value="GTPASE, IMAP FAMILY MEMBER-RELATED"/>
    <property type="match status" value="1"/>
</dbReference>
<dbReference type="FunCoup" id="A0A672MSW2">
    <property type="interactions" value="57"/>
</dbReference>
<protein>
    <submittedName>
        <fullName evidence="5">Zgc:113442</fullName>
    </submittedName>
</protein>
<dbReference type="OMA" id="YELMETT"/>
<keyword evidence="2" id="KW-0547">Nucleotide-binding</keyword>
<evidence type="ECO:0000313" key="5">
    <source>
        <dbReference type="Ensembl" id="ENSSGRP00000038721.1"/>
    </source>
</evidence>
<dbReference type="Gene3D" id="3.40.50.300">
    <property type="entry name" value="P-loop containing nucleotide triphosphate hydrolases"/>
    <property type="match status" value="1"/>
</dbReference>
<evidence type="ECO:0000256" key="2">
    <source>
        <dbReference type="ARBA" id="ARBA00022741"/>
    </source>
</evidence>
<comment type="similarity">
    <text evidence="1">Belongs to the TRAFAC class TrmE-Era-EngA-EngB-Septin-like GTPase superfamily. AIG1/Toc34/Toc159-like paraseptin GTPase family. IAN subfamily.</text>
</comment>
<evidence type="ECO:0000256" key="1">
    <source>
        <dbReference type="ARBA" id="ARBA00008535"/>
    </source>
</evidence>
<accession>A0A672MSW2</accession>
<dbReference type="GO" id="GO:0005525">
    <property type="term" value="F:GTP binding"/>
    <property type="evidence" value="ECO:0007669"/>
    <property type="project" value="UniProtKB-KW"/>
</dbReference>
<dbReference type="InterPro" id="IPR045058">
    <property type="entry name" value="GIMA/IAN/Toc"/>
</dbReference>
<dbReference type="Proteomes" id="UP000472262">
    <property type="component" value="Unassembled WGS sequence"/>
</dbReference>
<dbReference type="Ensembl" id="ENSSGRT00000041519.1">
    <property type="protein sequence ID" value="ENSSGRP00000038721.1"/>
    <property type="gene ID" value="ENSSGRG00000021233.1"/>
</dbReference>
<keyword evidence="6" id="KW-1185">Reference proteome</keyword>
<feature type="domain" description="AIG1-type G" evidence="4">
    <location>
        <begin position="27"/>
        <end position="208"/>
    </location>
</feature>
<name>A0A672MSW2_SINGR</name>
<reference evidence="5" key="2">
    <citation type="submission" date="2025-09" db="UniProtKB">
        <authorList>
            <consortium name="Ensembl"/>
        </authorList>
    </citation>
    <scope>IDENTIFICATION</scope>
</reference>
<evidence type="ECO:0000313" key="6">
    <source>
        <dbReference type="Proteomes" id="UP000472262"/>
    </source>
</evidence>
<dbReference type="InterPro" id="IPR006703">
    <property type="entry name" value="G_AIG1"/>
</dbReference>
<proteinExistence type="inferred from homology"/>
<dbReference type="AlphaFoldDB" id="A0A672MSW2"/>
<keyword evidence="3" id="KW-0342">GTP-binding</keyword>
<organism evidence="5 6">
    <name type="scientific">Sinocyclocheilus grahami</name>
    <name type="common">Dianchi golden-line fish</name>
    <name type="synonym">Barbus grahami</name>
    <dbReference type="NCBI Taxonomy" id="75366"/>
    <lineage>
        <taxon>Eukaryota</taxon>
        <taxon>Metazoa</taxon>
        <taxon>Chordata</taxon>
        <taxon>Craniata</taxon>
        <taxon>Vertebrata</taxon>
        <taxon>Euteleostomi</taxon>
        <taxon>Actinopterygii</taxon>
        <taxon>Neopterygii</taxon>
        <taxon>Teleostei</taxon>
        <taxon>Ostariophysi</taxon>
        <taxon>Cypriniformes</taxon>
        <taxon>Cyprinidae</taxon>
        <taxon>Cyprininae</taxon>
        <taxon>Sinocyclocheilus</taxon>
    </lineage>
</organism>